<dbReference type="AlphaFoldDB" id="M5TVW1"/>
<proteinExistence type="predicted"/>
<name>M5TVW1_9BACT</name>
<keyword evidence="3" id="KW-1185">Reference proteome</keyword>
<evidence type="ECO:0000256" key="1">
    <source>
        <dbReference type="SAM" id="MobiDB-lite"/>
    </source>
</evidence>
<organism evidence="2 3">
    <name type="scientific">Rhodopirellula sallentina SM41</name>
    <dbReference type="NCBI Taxonomy" id="1263870"/>
    <lineage>
        <taxon>Bacteria</taxon>
        <taxon>Pseudomonadati</taxon>
        <taxon>Planctomycetota</taxon>
        <taxon>Planctomycetia</taxon>
        <taxon>Pirellulales</taxon>
        <taxon>Pirellulaceae</taxon>
        <taxon>Rhodopirellula</taxon>
    </lineage>
</organism>
<feature type="region of interest" description="Disordered" evidence="1">
    <location>
        <begin position="45"/>
        <end position="77"/>
    </location>
</feature>
<comment type="caution">
    <text evidence="2">The sequence shown here is derived from an EMBL/GenBank/DDBJ whole genome shotgun (WGS) entry which is preliminary data.</text>
</comment>
<protein>
    <submittedName>
        <fullName evidence="2">Uncharacterized protein</fullName>
    </submittedName>
</protein>
<evidence type="ECO:0000313" key="3">
    <source>
        <dbReference type="Proteomes" id="UP000011885"/>
    </source>
</evidence>
<feature type="compositionally biased region" description="Basic and acidic residues" evidence="1">
    <location>
        <begin position="63"/>
        <end position="77"/>
    </location>
</feature>
<evidence type="ECO:0000313" key="2">
    <source>
        <dbReference type="EMBL" id="EMI53184.1"/>
    </source>
</evidence>
<reference evidence="2 3" key="1">
    <citation type="journal article" date="2013" name="Mar. Genomics">
        <title>Expression of sulfatases in Rhodopirellula baltica and the diversity of sulfatases in the genus Rhodopirellula.</title>
        <authorList>
            <person name="Wegner C.E."/>
            <person name="Richter-Heitmann T."/>
            <person name="Klindworth A."/>
            <person name="Klockow C."/>
            <person name="Richter M."/>
            <person name="Achstetter T."/>
            <person name="Glockner F.O."/>
            <person name="Harder J."/>
        </authorList>
    </citation>
    <scope>NUCLEOTIDE SEQUENCE [LARGE SCALE GENOMIC DNA]</scope>
    <source>
        <strain evidence="2 3">SM41</strain>
    </source>
</reference>
<dbReference type="Proteomes" id="UP000011885">
    <property type="component" value="Unassembled WGS sequence"/>
</dbReference>
<accession>M5TVW1</accession>
<sequence length="77" mass="8343">MTVVPFPGEFGTLTTQRLPQKFKPRSSELPAEGSKRALRAISLGEAYRTPPGSSAGRFATHAGKRDQSVDQSVDRRG</sequence>
<dbReference type="EMBL" id="ANOH01000370">
    <property type="protein sequence ID" value="EMI53184.1"/>
    <property type="molecule type" value="Genomic_DNA"/>
</dbReference>
<gene>
    <name evidence="2" type="ORF">RSSM_05398</name>
</gene>